<proteinExistence type="predicted"/>
<protein>
    <submittedName>
        <fullName evidence="1">Uncharacterized protein</fullName>
    </submittedName>
</protein>
<reference evidence="2 3" key="1">
    <citation type="submission" date="2016-10" db="EMBL/GenBank/DDBJ databases">
        <authorList>
            <person name="Varghese N."/>
            <person name="Submissions S."/>
        </authorList>
    </citation>
    <scope>NUCLEOTIDE SEQUENCE [LARGE SCALE GENOMIC DNA]</scope>
    <source>
        <strain evidence="2 3">DSM 2260</strain>
    </source>
</reference>
<accession>A0A511HBM9</accession>
<keyword evidence="3" id="KW-1185">Reference proteome</keyword>
<gene>
    <name evidence="1" type="ORF">MVI01_18330</name>
    <name evidence="2" type="ORF">SAMN04488504_1011122</name>
</gene>
<organism evidence="1 4">
    <name type="scientific">Myxococcus virescens</name>
    <dbReference type="NCBI Taxonomy" id="83456"/>
    <lineage>
        <taxon>Bacteria</taxon>
        <taxon>Pseudomonadati</taxon>
        <taxon>Myxococcota</taxon>
        <taxon>Myxococcia</taxon>
        <taxon>Myxococcales</taxon>
        <taxon>Cystobacterineae</taxon>
        <taxon>Myxococcaceae</taxon>
        <taxon>Myxococcus</taxon>
    </lineage>
</organism>
<evidence type="ECO:0000313" key="1">
    <source>
        <dbReference type="EMBL" id="GEL70049.1"/>
    </source>
</evidence>
<evidence type="ECO:0000313" key="3">
    <source>
        <dbReference type="Proteomes" id="UP000198717"/>
    </source>
</evidence>
<dbReference type="Proteomes" id="UP000321224">
    <property type="component" value="Unassembled WGS sequence"/>
</dbReference>
<reference evidence="1 4" key="2">
    <citation type="submission" date="2019-07" db="EMBL/GenBank/DDBJ databases">
        <title>Whole genome shotgun sequence of Myxococcus virescens NBRC 100334.</title>
        <authorList>
            <person name="Hosoyama A."/>
            <person name="Uohara A."/>
            <person name="Ohji S."/>
            <person name="Ichikawa N."/>
        </authorList>
    </citation>
    <scope>NUCLEOTIDE SEQUENCE [LARGE SCALE GENOMIC DNA]</scope>
    <source>
        <strain evidence="1 4">NBRC 100334</strain>
    </source>
</reference>
<evidence type="ECO:0000313" key="2">
    <source>
        <dbReference type="EMBL" id="SDD49614.1"/>
    </source>
</evidence>
<dbReference type="EMBL" id="FNAJ01000001">
    <property type="protein sequence ID" value="SDD49614.1"/>
    <property type="molecule type" value="Genomic_DNA"/>
</dbReference>
<dbReference type="RefSeq" id="WP_090486475.1">
    <property type="nucleotide sequence ID" value="NZ_BJVY01000007.1"/>
</dbReference>
<comment type="caution">
    <text evidence="1">The sequence shown here is derived from an EMBL/GenBank/DDBJ whole genome shotgun (WGS) entry which is preliminary data.</text>
</comment>
<name>A0A511HBM9_9BACT</name>
<dbReference type="EMBL" id="BJVY01000007">
    <property type="protein sequence ID" value="GEL70049.1"/>
    <property type="molecule type" value="Genomic_DNA"/>
</dbReference>
<sequence>MTTLKEWLLAVLPFTALVLLWRFSVSREKRHTQTLYRAIDEGAVSEVLAILSKQAFPNLRSVVVASAIVRAVESRQVAVLDFLLSPELKPVTLTQKLDSFLHDQAMKGGWRGVVLWRSRNSHLFLPWRDLSKRDKLRLRAMATRVVEAEPSKVFLRHDVRGWTVA</sequence>
<evidence type="ECO:0000313" key="4">
    <source>
        <dbReference type="Proteomes" id="UP000321224"/>
    </source>
</evidence>
<dbReference type="Proteomes" id="UP000198717">
    <property type="component" value="Unassembled WGS sequence"/>
</dbReference>
<dbReference type="AlphaFoldDB" id="A0A511HBM9"/>